<dbReference type="AlphaFoldDB" id="A0A1J4MAK8"/>
<reference evidence="1 2" key="1">
    <citation type="submission" date="2016-10" db="EMBL/GenBank/DDBJ databases">
        <title>Reductive evolution of mitochondrial metabolism and differential evolution of invasion-related proteins in Cryptosporidium.</title>
        <authorList>
            <person name="Liu S."/>
            <person name="Roellig D.M."/>
            <person name="Guo Y."/>
            <person name="Li N."/>
            <person name="Frace M.A."/>
            <person name="Tang K."/>
            <person name="Zhang L."/>
            <person name="Feng Y."/>
            <person name="Xiao L."/>
        </authorList>
    </citation>
    <scope>NUCLEOTIDE SEQUENCE [LARGE SCALE GENOMIC DNA]</scope>
    <source>
        <strain evidence="1">39726</strain>
    </source>
</reference>
<accession>A0A1J4MAK8</accession>
<name>A0A1J4MAK8_9CRYT</name>
<sequence>MEIFSDNSKYISDLKKLTYEADKIIQQHQQLIELDINLNINRESLSALRREYIQINQSKKNNKVVTLQGLEYSQFDISNKLLKLGDFFISTSNYIIHKYLLSEKKAISDLIEQVRENRYKQVEKFLNLHPNIPESSLSELSFIIKDTKKDKSKINLDNSKNKIISQDIKLIPTFKIFNKIDNQNLIDFASSNFSILEYFTQNDQNIQRNQVLIYVYNHGFPDYSIDYKNEENQVEFQVLNNDFNRSDISYKLEIIKDLIHDHIKLSRFCEKMRDICLNENHINKLKEKSKIEKFLFISFNTNGIGKFTQRGEFYDKTLIKDMYDIETIVEYFSGVLFKNSKLIMIGLSTGAFLTFSYSTNYTKRNIKDNNDYFISNSNLIGIICIGCVDDIPDSYSLDFNNNQLNEFIELGYTKINTNIPIVNSNIDLIKNDDKLISRDYLESYKIFPKFNFLLENKEKVINCPILLIHGTDDQSVPFKMSLNLLNLNNYNQNSDNINIKNNKYLKLVEINNGNHLLTNSKHMKKAQNEISNFVFEII</sequence>
<dbReference type="SUPFAM" id="SSF53474">
    <property type="entry name" value="alpha/beta-Hydrolases"/>
    <property type="match status" value="1"/>
</dbReference>
<protein>
    <submittedName>
        <fullName evidence="1">Alpha beta hydrolase</fullName>
    </submittedName>
</protein>
<comment type="caution">
    <text evidence="1">The sequence shown here is derived from an EMBL/GenBank/DDBJ whole genome shotgun (WGS) entry which is preliminary data.</text>
</comment>
<dbReference type="VEuPathDB" id="CryptoDB:cubi_01739"/>
<dbReference type="OrthoDB" id="431885at2759"/>
<dbReference type="InterPro" id="IPR029058">
    <property type="entry name" value="AB_hydrolase_fold"/>
</dbReference>
<evidence type="ECO:0000313" key="2">
    <source>
        <dbReference type="Proteomes" id="UP000186176"/>
    </source>
</evidence>
<dbReference type="Proteomes" id="UP000186176">
    <property type="component" value="Unassembled WGS sequence"/>
</dbReference>
<keyword evidence="2" id="KW-1185">Reference proteome</keyword>
<proteinExistence type="predicted"/>
<dbReference type="RefSeq" id="XP_028873135.1">
    <property type="nucleotide sequence ID" value="XM_029018751.1"/>
</dbReference>
<dbReference type="Gene3D" id="3.40.50.1820">
    <property type="entry name" value="alpha/beta hydrolase"/>
    <property type="match status" value="1"/>
</dbReference>
<gene>
    <name evidence="1" type="ORF">cubi_01739</name>
</gene>
<evidence type="ECO:0000313" key="1">
    <source>
        <dbReference type="EMBL" id="OII71264.1"/>
    </source>
</evidence>
<dbReference type="GeneID" id="39978530"/>
<dbReference type="EMBL" id="LRBP01000030">
    <property type="protein sequence ID" value="OII71264.1"/>
    <property type="molecule type" value="Genomic_DNA"/>
</dbReference>
<organism evidence="1 2">
    <name type="scientific">Cryptosporidium ubiquitum</name>
    <dbReference type="NCBI Taxonomy" id="857276"/>
    <lineage>
        <taxon>Eukaryota</taxon>
        <taxon>Sar</taxon>
        <taxon>Alveolata</taxon>
        <taxon>Apicomplexa</taxon>
        <taxon>Conoidasida</taxon>
        <taxon>Coccidia</taxon>
        <taxon>Eucoccidiorida</taxon>
        <taxon>Eimeriorina</taxon>
        <taxon>Cryptosporidiidae</taxon>
        <taxon>Cryptosporidium</taxon>
    </lineage>
</organism>
<keyword evidence="1" id="KW-0378">Hydrolase</keyword>
<dbReference type="GO" id="GO:0016787">
    <property type="term" value="F:hydrolase activity"/>
    <property type="evidence" value="ECO:0007669"/>
    <property type="project" value="UniProtKB-KW"/>
</dbReference>